<dbReference type="KEGG" id="trz:GWP43_04790"/>
<dbReference type="InterPro" id="IPR027417">
    <property type="entry name" value="P-loop_NTPase"/>
</dbReference>
<evidence type="ECO:0000256" key="1">
    <source>
        <dbReference type="ARBA" id="ARBA00022612"/>
    </source>
</evidence>
<dbReference type="EMBL" id="CP048020">
    <property type="protein sequence ID" value="QHX42879.1"/>
    <property type="molecule type" value="Genomic_DNA"/>
</dbReference>
<dbReference type="AlphaFoldDB" id="A0A6P1Y0I3"/>
<organism evidence="3 4">
    <name type="scientific">Treponema vincentii</name>
    <dbReference type="NCBI Taxonomy" id="69710"/>
    <lineage>
        <taxon>Bacteria</taxon>
        <taxon>Pseudomonadati</taxon>
        <taxon>Spirochaetota</taxon>
        <taxon>Spirochaetia</taxon>
        <taxon>Spirochaetales</taxon>
        <taxon>Treponemataceae</taxon>
        <taxon>Treponema</taxon>
    </lineage>
</organism>
<accession>A0A6P1Y0I3</accession>
<dbReference type="Gene3D" id="3.40.50.300">
    <property type="entry name" value="P-loop containing nucleotide triphosphate hydrolases"/>
    <property type="match status" value="1"/>
</dbReference>
<dbReference type="RefSeq" id="WP_162663122.1">
    <property type="nucleotide sequence ID" value="NZ_CP048020.1"/>
</dbReference>
<dbReference type="Pfam" id="PF03237">
    <property type="entry name" value="Terminase_6N"/>
    <property type="match status" value="1"/>
</dbReference>
<dbReference type="Proteomes" id="UP000464374">
    <property type="component" value="Chromosome"/>
</dbReference>
<proteinExistence type="predicted"/>
<reference evidence="3 4" key="1">
    <citation type="submission" date="2020-01" db="EMBL/GenBank/DDBJ databases">
        <title>Complete genome sequence of a human oral phylogroup 1 Treponema sp. strain ATCC 700766, originally isolated from periodontitis dental plaque.</title>
        <authorList>
            <person name="Chan Y."/>
            <person name="Huo Y.-B."/>
            <person name="Yu X.-L."/>
            <person name="Zeng H."/>
            <person name="Leung W.-K."/>
            <person name="Watt R.M."/>
        </authorList>
    </citation>
    <scope>NUCLEOTIDE SEQUENCE [LARGE SCALE GENOMIC DNA]</scope>
    <source>
        <strain evidence="3 4">OMZ 804</strain>
    </source>
</reference>
<name>A0A6P1Y0I3_9SPIR</name>
<protein>
    <submittedName>
        <fullName evidence="3">DNA-packaging protein</fullName>
    </submittedName>
</protein>
<evidence type="ECO:0000313" key="4">
    <source>
        <dbReference type="Proteomes" id="UP000464374"/>
    </source>
</evidence>
<dbReference type="InterPro" id="IPR035421">
    <property type="entry name" value="Terminase_6C"/>
</dbReference>
<sequence length="500" mass="55578">MKIEPVSPPTLIKTGWKCIDDRTLTADMLRSNKEAQEAFINALTPAELDALPFDWGFWARDDQLPPRDWITGEKYIWCLRCGRGWGKTRTAGQAIIEAVRTDKYKHLSLCGATAEEVRDIMINGESGLARYCPPDLGMVYKPSIKRVFFSNGAVISIFYGSEPEKSRGAQSDWLWCDEIHKWQYPEETFDNLLLGLRLGSNPLCVVTSTPKPTAFTKRLEGLTNSDGKPCVHVTIGSTYENKSNLSPAFISTIVSKYEGTRLGQQELYAQILDDNPNALFKKDWIENNKVDVLPLVANRYRIIVSVDPAASHTADSNHTGIITVLEGAAPERLISAAAIQHKTESHYYVLADASLIGTPHQWGLTVKAMAEMQKADTVVIEDNQGGDMVESTLINAGVTQCIQRVRAVHSKLARALNSSTLCEQGRIHFYRNPLSYNAEHGTDPLDMLEDELCNWQPGDDSPDRMDAFVHAINYLKPDLKDLAHEDAAKRALFNVLGGGV</sequence>
<gene>
    <name evidence="3" type="ORF">GWP43_04790</name>
</gene>
<feature type="domain" description="Terminase large subunit gp17-like C-terminal" evidence="2">
    <location>
        <begin position="325"/>
        <end position="474"/>
    </location>
</feature>
<evidence type="ECO:0000259" key="2">
    <source>
        <dbReference type="Pfam" id="PF17289"/>
    </source>
</evidence>
<dbReference type="Pfam" id="PF17289">
    <property type="entry name" value="Terminase_6C"/>
    <property type="match status" value="1"/>
</dbReference>
<keyword evidence="1" id="KW-1188">Viral release from host cell</keyword>
<evidence type="ECO:0000313" key="3">
    <source>
        <dbReference type="EMBL" id="QHX42879.1"/>
    </source>
</evidence>